<evidence type="ECO:0000313" key="3">
    <source>
        <dbReference type="Proteomes" id="UP001500131"/>
    </source>
</evidence>
<keyword evidence="3" id="KW-1185">Reference proteome</keyword>
<evidence type="ECO:0000256" key="1">
    <source>
        <dbReference type="SAM" id="Phobius"/>
    </source>
</evidence>
<dbReference type="InterPro" id="IPR009944">
    <property type="entry name" value="Amastin"/>
</dbReference>
<dbReference type="EMBL" id="JBAMZK010000014">
    <property type="protein sequence ID" value="KAL0510203.1"/>
    <property type="molecule type" value="Genomic_DNA"/>
</dbReference>
<protein>
    <submittedName>
        <fullName evidence="2">Amastin surface glycoprotein</fullName>
    </submittedName>
</protein>
<keyword evidence="1" id="KW-0472">Membrane</keyword>
<evidence type="ECO:0000313" key="2">
    <source>
        <dbReference type="EMBL" id="KAL0510203.1"/>
    </source>
</evidence>
<dbReference type="AlphaFoldDB" id="A0AAW3AT97"/>
<feature type="transmembrane region" description="Helical" evidence="1">
    <location>
        <begin position="6"/>
        <end position="24"/>
    </location>
</feature>
<keyword evidence="1" id="KW-0812">Transmembrane</keyword>
<gene>
    <name evidence="2" type="ORF">Q4I31_002070</name>
</gene>
<dbReference type="PANTHER" id="PTHR33297:SF4">
    <property type="entry name" value="AMASTIN"/>
    <property type="match status" value="1"/>
</dbReference>
<comment type="caution">
    <text evidence="2">The sequence shown here is derived from an EMBL/GenBank/DDBJ whole genome shotgun (WGS) entry which is preliminary data.</text>
</comment>
<feature type="transmembrane region" description="Helical" evidence="1">
    <location>
        <begin position="82"/>
        <end position="100"/>
    </location>
</feature>
<keyword evidence="1" id="KW-1133">Transmembrane helix</keyword>
<organism evidence="2 3">
    <name type="scientific">Leishmania lindenbergi</name>
    <dbReference type="NCBI Taxonomy" id="651832"/>
    <lineage>
        <taxon>Eukaryota</taxon>
        <taxon>Discoba</taxon>
        <taxon>Euglenozoa</taxon>
        <taxon>Kinetoplastea</taxon>
        <taxon>Metakinetoplastina</taxon>
        <taxon>Trypanosomatida</taxon>
        <taxon>Trypanosomatidae</taxon>
        <taxon>Leishmaniinae</taxon>
        <taxon>Leishmania</taxon>
    </lineage>
</organism>
<reference evidence="2 3" key="1">
    <citation type="submission" date="2024-02" db="EMBL/GenBank/DDBJ databases">
        <title>FIRST GENOME SEQUENCES OF Leishmania (Viannia) shawi, Leishmania (Viannia) lindenbergi AND Leishmania (Viannia) utingensis.</title>
        <authorList>
            <person name="Resadore F."/>
            <person name="Custodio M.G.F."/>
            <person name="Boite M.C."/>
            <person name="Cupolillo E."/>
            <person name="Ferreira G.E.M."/>
        </authorList>
    </citation>
    <scope>NUCLEOTIDE SEQUENCE [LARGE SCALE GENOMIC DNA]</scope>
    <source>
        <strain evidence="2 3">MHOM/BR/1966/M15733</strain>
    </source>
</reference>
<name>A0AAW3AT97_9TRYP</name>
<proteinExistence type="predicted"/>
<feature type="transmembrane region" description="Helical" evidence="1">
    <location>
        <begin position="106"/>
        <end position="133"/>
    </location>
</feature>
<dbReference type="Proteomes" id="UP001500131">
    <property type="component" value="Unassembled WGS sequence"/>
</dbReference>
<dbReference type="Pfam" id="PF07344">
    <property type="entry name" value="Amastin"/>
    <property type="match status" value="1"/>
</dbReference>
<sequence>MAWSIALLIYVVVQCVALFCLLVATPSDIFRMRNGTPEFPNQCFTLWGFKLDCYSFIYNLFADDQWRPCPARRDRFRVAEGFALISIFVYGAAFVLGVIMMFCCCYLRWVCLALNCFGAVTVCIVWACMVVTYNRDEGRLCPAWRTRATYGAGFFFFLIAWVLDILNIPVLLFVRQDSGAGESGKGTENKAQE</sequence>
<dbReference type="PANTHER" id="PTHR33297">
    <property type="entry name" value="AMASTIN-LIKE SURFACE PROTEIN-LIKE PROTEIN-RELATED"/>
    <property type="match status" value="1"/>
</dbReference>
<accession>A0AAW3AT97</accession>
<feature type="transmembrane region" description="Helical" evidence="1">
    <location>
        <begin position="154"/>
        <end position="174"/>
    </location>
</feature>